<evidence type="ECO:0000259" key="1">
    <source>
        <dbReference type="Pfam" id="PF14033"/>
    </source>
</evidence>
<dbReference type="InterPro" id="IPR049192">
    <property type="entry name" value="DUF4246_C"/>
</dbReference>
<reference evidence="2" key="1">
    <citation type="journal article" date="2020" name="Nat. Commun.">
        <title>Large-scale genome sequencing of mycorrhizal fungi provides insights into the early evolution of symbiotic traits.</title>
        <authorList>
            <person name="Miyauchi S."/>
            <person name="Kiss E."/>
            <person name="Kuo A."/>
            <person name="Drula E."/>
            <person name="Kohler A."/>
            <person name="Sanchez-Garcia M."/>
            <person name="Morin E."/>
            <person name="Andreopoulos B."/>
            <person name="Barry K.W."/>
            <person name="Bonito G."/>
            <person name="Buee M."/>
            <person name="Carver A."/>
            <person name="Chen C."/>
            <person name="Cichocki N."/>
            <person name="Clum A."/>
            <person name="Culley D."/>
            <person name="Crous P.W."/>
            <person name="Fauchery L."/>
            <person name="Girlanda M."/>
            <person name="Hayes R.D."/>
            <person name="Keri Z."/>
            <person name="LaButti K."/>
            <person name="Lipzen A."/>
            <person name="Lombard V."/>
            <person name="Magnuson J."/>
            <person name="Maillard F."/>
            <person name="Murat C."/>
            <person name="Nolan M."/>
            <person name="Ohm R.A."/>
            <person name="Pangilinan J."/>
            <person name="Pereira M.F."/>
            <person name="Perotto S."/>
            <person name="Peter M."/>
            <person name="Pfister S."/>
            <person name="Riley R."/>
            <person name="Sitrit Y."/>
            <person name="Stielow J.B."/>
            <person name="Szollosi G."/>
            <person name="Zifcakova L."/>
            <person name="Stursova M."/>
            <person name="Spatafora J.W."/>
            <person name="Tedersoo L."/>
            <person name="Vaario L.M."/>
            <person name="Yamada A."/>
            <person name="Yan M."/>
            <person name="Wang P."/>
            <person name="Xu J."/>
            <person name="Bruns T."/>
            <person name="Baldrian P."/>
            <person name="Vilgalys R."/>
            <person name="Dunand C."/>
            <person name="Henrissat B."/>
            <person name="Grigoriev I.V."/>
            <person name="Hibbett D."/>
            <person name="Nagy L.G."/>
            <person name="Martin F.M."/>
        </authorList>
    </citation>
    <scope>NUCLEOTIDE SEQUENCE</scope>
    <source>
        <strain evidence="2">UH-Tt-Lm1</strain>
    </source>
</reference>
<dbReference type="Proteomes" id="UP000736335">
    <property type="component" value="Unassembled WGS sequence"/>
</dbReference>
<dbReference type="PANTHER" id="PTHR33119:SF1">
    <property type="entry name" value="FE2OG DIOXYGENASE DOMAIN-CONTAINING PROTEIN"/>
    <property type="match status" value="1"/>
</dbReference>
<dbReference type="Pfam" id="PF14033">
    <property type="entry name" value="DUF4246"/>
    <property type="match status" value="1"/>
</dbReference>
<dbReference type="InterPro" id="IPR025340">
    <property type="entry name" value="DUF4246"/>
</dbReference>
<accession>A0A9P6HL40</accession>
<feature type="domain" description="DUF4246" evidence="1">
    <location>
        <begin position="34"/>
        <end position="190"/>
    </location>
</feature>
<evidence type="ECO:0000313" key="3">
    <source>
        <dbReference type="Proteomes" id="UP000736335"/>
    </source>
</evidence>
<protein>
    <recommendedName>
        <fullName evidence="1">DUF4246 domain-containing protein</fullName>
    </recommendedName>
</protein>
<dbReference type="EMBL" id="WIUZ02000003">
    <property type="protein sequence ID" value="KAF9789746.1"/>
    <property type="molecule type" value="Genomic_DNA"/>
</dbReference>
<sequence length="262" mass="29203">MDARLSEVNLNLPDAREGYTGDLGVMKTPTVSLKGTTIQCIIKLVNIVLTPEKPEYAGGNWHVEGMDNERIVSSFIYYYDCENITSSRLGFRRATCAPDHHRPGDSHCMHVLYGFDRSERSLQELGSVETIQGRCIAFPNIYQHRVQPFRLEDPTKPGFRKIFVAFLVDPTYTIPSATTIAPQQRDLIRDAMFEADSSGLGRLLVQLVEVISGGNDGTMSRAEAEAYRLDIMEERTAFVRASDSGYFGTTGAGSDLMYLRGD</sequence>
<dbReference type="OrthoDB" id="415532at2759"/>
<evidence type="ECO:0000313" key="2">
    <source>
        <dbReference type="EMBL" id="KAF9789746.1"/>
    </source>
</evidence>
<gene>
    <name evidence="2" type="ORF">BJ322DRAFT_554439</name>
</gene>
<name>A0A9P6HL40_9AGAM</name>
<dbReference type="PANTHER" id="PTHR33119">
    <property type="entry name" value="IFI3P"/>
    <property type="match status" value="1"/>
</dbReference>
<proteinExistence type="predicted"/>
<keyword evidence="3" id="KW-1185">Reference proteome</keyword>
<comment type="caution">
    <text evidence="2">The sequence shown here is derived from an EMBL/GenBank/DDBJ whole genome shotgun (WGS) entry which is preliminary data.</text>
</comment>
<dbReference type="AlphaFoldDB" id="A0A9P6HL40"/>
<organism evidence="2 3">
    <name type="scientific">Thelephora terrestris</name>
    <dbReference type="NCBI Taxonomy" id="56493"/>
    <lineage>
        <taxon>Eukaryota</taxon>
        <taxon>Fungi</taxon>
        <taxon>Dikarya</taxon>
        <taxon>Basidiomycota</taxon>
        <taxon>Agaricomycotina</taxon>
        <taxon>Agaricomycetes</taxon>
        <taxon>Thelephorales</taxon>
        <taxon>Thelephoraceae</taxon>
        <taxon>Thelephora</taxon>
    </lineage>
</organism>
<reference evidence="2" key="2">
    <citation type="submission" date="2020-11" db="EMBL/GenBank/DDBJ databases">
        <authorList>
            <consortium name="DOE Joint Genome Institute"/>
            <person name="Kuo A."/>
            <person name="Miyauchi S."/>
            <person name="Kiss E."/>
            <person name="Drula E."/>
            <person name="Kohler A."/>
            <person name="Sanchez-Garcia M."/>
            <person name="Andreopoulos B."/>
            <person name="Barry K.W."/>
            <person name="Bonito G."/>
            <person name="Buee M."/>
            <person name="Carver A."/>
            <person name="Chen C."/>
            <person name="Cichocki N."/>
            <person name="Clum A."/>
            <person name="Culley D."/>
            <person name="Crous P.W."/>
            <person name="Fauchery L."/>
            <person name="Girlanda M."/>
            <person name="Hayes R."/>
            <person name="Keri Z."/>
            <person name="Labutti K."/>
            <person name="Lipzen A."/>
            <person name="Lombard V."/>
            <person name="Magnuson J."/>
            <person name="Maillard F."/>
            <person name="Morin E."/>
            <person name="Murat C."/>
            <person name="Nolan M."/>
            <person name="Ohm R."/>
            <person name="Pangilinan J."/>
            <person name="Pereira M."/>
            <person name="Perotto S."/>
            <person name="Peter M."/>
            <person name="Riley R."/>
            <person name="Sitrit Y."/>
            <person name="Stielow B."/>
            <person name="Szollosi G."/>
            <person name="Zifcakova L."/>
            <person name="Stursova M."/>
            <person name="Spatafora J.W."/>
            <person name="Tedersoo L."/>
            <person name="Vaario L.-M."/>
            <person name="Yamada A."/>
            <person name="Yan M."/>
            <person name="Wang P."/>
            <person name="Xu J."/>
            <person name="Bruns T."/>
            <person name="Baldrian P."/>
            <person name="Vilgalys R."/>
            <person name="Henrissat B."/>
            <person name="Grigoriev I.V."/>
            <person name="Hibbett D."/>
            <person name="Nagy L.G."/>
            <person name="Martin F.M."/>
        </authorList>
    </citation>
    <scope>NUCLEOTIDE SEQUENCE</scope>
    <source>
        <strain evidence="2">UH-Tt-Lm1</strain>
    </source>
</reference>